<organism evidence="1">
    <name type="scientific">Rhipicephalus pulchellus</name>
    <name type="common">Yellow backed tick</name>
    <name type="synonym">Dermacentor pulchellus</name>
    <dbReference type="NCBI Taxonomy" id="72859"/>
    <lineage>
        <taxon>Eukaryota</taxon>
        <taxon>Metazoa</taxon>
        <taxon>Ecdysozoa</taxon>
        <taxon>Arthropoda</taxon>
        <taxon>Chelicerata</taxon>
        <taxon>Arachnida</taxon>
        <taxon>Acari</taxon>
        <taxon>Parasitiformes</taxon>
        <taxon>Ixodida</taxon>
        <taxon>Ixodoidea</taxon>
        <taxon>Ixodidae</taxon>
        <taxon>Rhipicephalinae</taxon>
        <taxon>Rhipicephalus</taxon>
        <taxon>Rhipicephalus</taxon>
    </lineage>
</organism>
<dbReference type="AlphaFoldDB" id="L7MGS5"/>
<accession>L7MGS5</accession>
<proteinExistence type="evidence at transcript level"/>
<dbReference type="EMBL" id="GACK01001859">
    <property type="protein sequence ID" value="JAA63175.1"/>
    <property type="molecule type" value="mRNA"/>
</dbReference>
<name>L7MGS5_RHIPC</name>
<reference evidence="1" key="2">
    <citation type="journal article" date="2015" name="J. Proteomics">
        <title>Sexual differences in the sialomes of the zebra tick, Rhipicephalus pulchellus.</title>
        <authorList>
            <person name="Tan A.W."/>
            <person name="Francischetti I.M."/>
            <person name="Slovak M."/>
            <person name="Kini R.M."/>
            <person name="Ribeiro J.M."/>
        </authorList>
    </citation>
    <scope>NUCLEOTIDE SEQUENCE</scope>
    <source>
        <tissue evidence="1">Salivary gland</tissue>
    </source>
</reference>
<protein>
    <submittedName>
        <fullName evidence="1">Uncharacterized protein</fullName>
    </submittedName>
</protein>
<evidence type="ECO:0000313" key="1">
    <source>
        <dbReference type="EMBL" id="JAA63175.1"/>
    </source>
</evidence>
<feature type="non-terminal residue" evidence="1">
    <location>
        <position position="1"/>
    </location>
</feature>
<reference evidence="1" key="1">
    <citation type="submission" date="2012-11" db="EMBL/GenBank/DDBJ databases">
        <authorList>
            <person name="Lucero-Rivera Y.E."/>
            <person name="Tovar-Ramirez D."/>
        </authorList>
    </citation>
    <scope>NUCLEOTIDE SEQUENCE</scope>
    <source>
        <tissue evidence="1">Salivary gland</tissue>
    </source>
</reference>
<sequence length="106" mass="12049">QHSCTGKNIFSLCPPIFFPINLTRSDLCTKAVKIIDVPRHAVYISAINGPKSFSFFHLLISYQPYLVMCHFEDGEYCVAKCANSRGNMYKWHIFYNEAGPLQSPTV</sequence>